<dbReference type="PANTHER" id="PTHR34310:SF9">
    <property type="entry name" value="BLR5716 PROTEIN"/>
    <property type="match status" value="1"/>
</dbReference>
<dbReference type="RefSeq" id="WP_085464519.1">
    <property type="nucleotide sequence ID" value="NZ_FXBL01000004.1"/>
</dbReference>
<evidence type="ECO:0000313" key="3">
    <source>
        <dbReference type="EMBL" id="SMH41520.1"/>
    </source>
</evidence>
<dbReference type="AlphaFoldDB" id="A0A1X7NTK8"/>
<dbReference type="EMBL" id="FXBL01000004">
    <property type="protein sequence ID" value="SMH41520.1"/>
    <property type="molecule type" value="Genomic_DNA"/>
</dbReference>
<dbReference type="Gene3D" id="2.170.150.40">
    <property type="entry name" value="Domain of unknown function (DUF427)"/>
    <property type="match status" value="1"/>
</dbReference>
<dbReference type="PANTHER" id="PTHR34310">
    <property type="entry name" value="DUF427 DOMAIN PROTEIN (AFU_ORTHOLOGUE AFUA_3G02220)"/>
    <property type="match status" value="1"/>
</dbReference>
<name>A0A1X7NTK8_9HYPH</name>
<feature type="region of interest" description="Disordered" evidence="1">
    <location>
        <begin position="1"/>
        <end position="21"/>
    </location>
</feature>
<sequence>MTNPSPGFARNPAKSITVEPYPGPVTVSAGGKVIARTARALKLTETPYPPVLYIPFADIDFSALEKTTHASHCPYKGDASYWSVTPAGPRGDNAMWAYERPYDEMAAIRDHGAFYPDRVTIEA</sequence>
<protein>
    <submittedName>
        <fullName evidence="3">Uncharacterized conserved protein, DUF427 family</fullName>
    </submittedName>
</protein>
<dbReference type="Proteomes" id="UP000193083">
    <property type="component" value="Unassembled WGS sequence"/>
</dbReference>
<reference evidence="4" key="1">
    <citation type="submission" date="2017-04" db="EMBL/GenBank/DDBJ databases">
        <authorList>
            <person name="Varghese N."/>
            <person name="Submissions S."/>
        </authorList>
    </citation>
    <scope>NUCLEOTIDE SEQUENCE [LARGE SCALE GENOMIC DNA]</scope>
    <source>
        <strain evidence="4">B5P</strain>
    </source>
</reference>
<accession>A0A1X7NTK8</accession>
<keyword evidence="4" id="KW-1185">Reference proteome</keyword>
<evidence type="ECO:0000256" key="1">
    <source>
        <dbReference type="SAM" id="MobiDB-lite"/>
    </source>
</evidence>
<organism evidence="3 4">
    <name type="scientific">Mesorhizobium australicum</name>
    <dbReference type="NCBI Taxonomy" id="536018"/>
    <lineage>
        <taxon>Bacteria</taxon>
        <taxon>Pseudomonadati</taxon>
        <taxon>Pseudomonadota</taxon>
        <taxon>Alphaproteobacteria</taxon>
        <taxon>Hyphomicrobiales</taxon>
        <taxon>Phyllobacteriaceae</taxon>
        <taxon>Mesorhizobium</taxon>
    </lineage>
</organism>
<dbReference type="Pfam" id="PF04248">
    <property type="entry name" value="NTP_transf_9"/>
    <property type="match status" value="1"/>
</dbReference>
<gene>
    <name evidence="3" type="ORF">SAMN02982922_2589</name>
</gene>
<dbReference type="InterPro" id="IPR007361">
    <property type="entry name" value="DUF427"/>
</dbReference>
<dbReference type="OrthoDB" id="9815163at2"/>
<evidence type="ECO:0000259" key="2">
    <source>
        <dbReference type="Pfam" id="PF04248"/>
    </source>
</evidence>
<evidence type="ECO:0000313" key="4">
    <source>
        <dbReference type="Proteomes" id="UP000193083"/>
    </source>
</evidence>
<proteinExistence type="predicted"/>
<feature type="domain" description="DUF427" evidence="2">
    <location>
        <begin position="25"/>
        <end position="117"/>
    </location>
</feature>
<dbReference type="InterPro" id="IPR038694">
    <property type="entry name" value="DUF427_sf"/>
</dbReference>